<evidence type="ECO:0000313" key="1">
    <source>
        <dbReference type="EMBL" id="KAL3795318.1"/>
    </source>
</evidence>
<gene>
    <name evidence="1" type="ORF">ACHAWO_006952</name>
</gene>
<accession>A0ABD3Q512</accession>
<protein>
    <submittedName>
        <fullName evidence="1">Uncharacterized protein</fullName>
    </submittedName>
</protein>
<sequence>MPSFESFEQMLHGMMAAMESKYITLTPSGCKQGNPHSTKHCNVANLFMTAYDDALNMIDKVLYNEEHITKDMAPSIASSPLGIKRL</sequence>
<name>A0ABD3Q512_9STRA</name>
<comment type="caution">
    <text evidence="1">The sequence shown here is derived from an EMBL/GenBank/DDBJ whole genome shotgun (WGS) entry which is preliminary data.</text>
</comment>
<proteinExistence type="predicted"/>
<organism evidence="1 2">
    <name type="scientific">Cyclotella atomus</name>
    <dbReference type="NCBI Taxonomy" id="382360"/>
    <lineage>
        <taxon>Eukaryota</taxon>
        <taxon>Sar</taxon>
        <taxon>Stramenopiles</taxon>
        <taxon>Ochrophyta</taxon>
        <taxon>Bacillariophyta</taxon>
        <taxon>Coscinodiscophyceae</taxon>
        <taxon>Thalassiosirophycidae</taxon>
        <taxon>Stephanodiscales</taxon>
        <taxon>Stephanodiscaceae</taxon>
        <taxon>Cyclotella</taxon>
    </lineage>
</organism>
<dbReference type="EMBL" id="JALLPJ020000323">
    <property type="protein sequence ID" value="KAL3795318.1"/>
    <property type="molecule type" value="Genomic_DNA"/>
</dbReference>
<keyword evidence="2" id="KW-1185">Reference proteome</keyword>
<evidence type="ECO:0000313" key="2">
    <source>
        <dbReference type="Proteomes" id="UP001530400"/>
    </source>
</evidence>
<dbReference type="AlphaFoldDB" id="A0ABD3Q512"/>
<dbReference type="Proteomes" id="UP001530400">
    <property type="component" value="Unassembled WGS sequence"/>
</dbReference>
<reference evidence="1 2" key="1">
    <citation type="submission" date="2024-10" db="EMBL/GenBank/DDBJ databases">
        <title>Updated reference genomes for cyclostephanoid diatoms.</title>
        <authorList>
            <person name="Roberts W.R."/>
            <person name="Alverson A.J."/>
        </authorList>
    </citation>
    <scope>NUCLEOTIDE SEQUENCE [LARGE SCALE GENOMIC DNA]</scope>
    <source>
        <strain evidence="1 2">AJA010-31</strain>
    </source>
</reference>